<feature type="region of interest" description="Disordered" evidence="1">
    <location>
        <begin position="1"/>
        <end position="31"/>
    </location>
</feature>
<keyword evidence="3" id="KW-1185">Reference proteome</keyword>
<evidence type="ECO:0000313" key="3">
    <source>
        <dbReference type="Proteomes" id="UP000078541"/>
    </source>
</evidence>
<protein>
    <submittedName>
        <fullName evidence="2">Uncharacterized protein</fullName>
    </submittedName>
</protein>
<dbReference type="AlphaFoldDB" id="A0A195FN51"/>
<feature type="compositionally biased region" description="Basic and acidic residues" evidence="1">
    <location>
        <begin position="7"/>
        <end position="31"/>
    </location>
</feature>
<name>A0A195FN51_9HYME</name>
<gene>
    <name evidence="2" type="ORF">ALC56_03756</name>
</gene>
<sequence length="31" mass="3554">MPLLKSARRDEDANESSRAERVGFERDAYLA</sequence>
<accession>A0A195FN51</accession>
<organism evidence="2 3">
    <name type="scientific">Trachymyrmex septentrionalis</name>
    <dbReference type="NCBI Taxonomy" id="34720"/>
    <lineage>
        <taxon>Eukaryota</taxon>
        <taxon>Metazoa</taxon>
        <taxon>Ecdysozoa</taxon>
        <taxon>Arthropoda</taxon>
        <taxon>Hexapoda</taxon>
        <taxon>Insecta</taxon>
        <taxon>Pterygota</taxon>
        <taxon>Neoptera</taxon>
        <taxon>Endopterygota</taxon>
        <taxon>Hymenoptera</taxon>
        <taxon>Apocrita</taxon>
        <taxon>Aculeata</taxon>
        <taxon>Formicoidea</taxon>
        <taxon>Formicidae</taxon>
        <taxon>Myrmicinae</taxon>
        <taxon>Trachymyrmex</taxon>
    </lineage>
</organism>
<evidence type="ECO:0000256" key="1">
    <source>
        <dbReference type="SAM" id="MobiDB-lite"/>
    </source>
</evidence>
<proteinExistence type="predicted"/>
<dbReference type="Proteomes" id="UP000078541">
    <property type="component" value="Unassembled WGS sequence"/>
</dbReference>
<dbReference type="EMBL" id="KQ981424">
    <property type="protein sequence ID" value="KYN41826.1"/>
    <property type="molecule type" value="Genomic_DNA"/>
</dbReference>
<reference evidence="2 3" key="1">
    <citation type="submission" date="2016-03" db="EMBL/GenBank/DDBJ databases">
        <title>Trachymyrmex septentrionalis WGS genome.</title>
        <authorList>
            <person name="Nygaard S."/>
            <person name="Hu H."/>
            <person name="Boomsma J."/>
            <person name="Zhang G."/>
        </authorList>
    </citation>
    <scope>NUCLEOTIDE SEQUENCE [LARGE SCALE GENOMIC DNA]</scope>
    <source>
        <strain evidence="2">Tsep2-gDNA-1</strain>
        <tissue evidence="2">Whole body</tissue>
    </source>
</reference>
<evidence type="ECO:0000313" key="2">
    <source>
        <dbReference type="EMBL" id="KYN41826.1"/>
    </source>
</evidence>